<protein>
    <recommendedName>
        <fullName evidence="4">Transmembrane protein</fullName>
    </recommendedName>
</protein>
<feature type="transmembrane region" description="Helical" evidence="1">
    <location>
        <begin position="34"/>
        <end position="56"/>
    </location>
</feature>
<dbReference type="KEGG" id="xcb:XC_0147"/>
<gene>
    <name evidence="2" type="ordered locus">XC_0147</name>
</gene>
<name>A0A0H2X3Z5_XANC8</name>
<sequence length="90" mass="9695">MWSRWAAAVLLGLPLAVGVVGLCAVVLPGPQRSYTLAWLLLMFPVWIGAMALPFVFRSAARAWLWLGGVTVLCYLALAAIKALGWVEVIA</sequence>
<evidence type="ECO:0000256" key="1">
    <source>
        <dbReference type="SAM" id="Phobius"/>
    </source>
</evidence>
<dbReference type="HOGENOM" id="CLU_171676_1_0_6"/>
<feature type="transmembrane region" description="Helical" evidence="1">
    <location>
        <begin position="63"/>
        <end position="86"/>
    </location>
</feature>
<keyword evidence="1" id="KW-1133">Transmembrane helix</keyword>
<organism evidence="2 3">
    <name type="scientific">Xanthomonas campestris pv. campestris (strain 8004)</name>
    <dbReference type="NCBI Taxonomy" id="314565"/>
    <lineage>
        <taxon>Bacteria</taxon>
        <taxon>Pseudomonadati</taxon>
        <taxon>Pseudomonadota</taxon>
        <taxon>Gammaproteobacteria</taxon>
        <taxon>Lysobacterales</taxon>
        <taxon>Lysobacteraceae</taxon>
        <taxon>Xanthomonas</taxon>
    </lineage>
</organism>
<evidence type="ECO:0000313" key="2">
    <source>
        <dbReference type="EMBL" id="AAY47234.1"/>
    </source>
</evidence>
<accession>A0A0H2X3Z5</accession>
<keyword evidence="1" id="KW-0812">Transmembrane</keyword>
<evidence type="ECO:0000313" key="3">
    <source>
        <dbReference type="Proteomes" id="UP000000420"/>
    </source>
</evidence>
<dbReference type="AlphaFoldDB" id="A0A0H2X3Z5"/>
<dbReference type="RefSeq" id="WP_011035396.1">
    <property type="nucleotide sequence ID" value="NC_007086.1"/>
</dbReference>
<evidence type="ECO:0008006" key="4">
    <source>
        <dbReference type="Google" id="ProtNLM"/>
    </source>
</evidence>
<reference evidence="2 3" key="1">
    <citation type="journal article" date="2005" name="Genome Res.">
        <title>Comparative and functional genomic analyses of the pathogenicity of phytopathogen Xanthomonas campestris pv. campestris.</title>
        <authorList>
            <person name="Qian W."/>
            <person name="Jia Y."/>
            <person name="Ren S.X."/>
            <person name="He Y.Q."/>
            <person name="Feng J.X."/>
            <person name="Lu L.F."/>
            <person name="Sun Q."/>
            <person name="Ying G."/>
            <person name="Tang D.J."/>
            <person name="Tang H."/>
            <person name="Wu W."/>
            <person name="Hao P."/>
            <person name="Wang L."/>
            <person name="Jiang B.L."/>
            <person name="Zeng S."/>
            <person name="Gu W.Y."/>
            <person name="Lu G."/>
            <person name="Rong L."/>
            <person name="Tian Y."/>
            <person name="Yao Z."/>
            <person name="Fu G."/>
            <person name="Chen B."/>
            <person name="Fang R."/>
            <person name="Qiang B."/>
            <person name="Chen Z."/>
            <person name="Zhao G.P."/>
            <person name="Tang J.L."/>
            <person name="He C."/>
        </authorList>
    </citation>
    <scope>NUCLEOTIDE SEQUENCE [LARGE SCALE GENOMIC DNA]</scope>
    <source>
        <strain evidence="2 3">8004</strain>
    </source>
</reference>
<proteinExistence type="predicted"/>
<dbReference type="Proteomes" id="UP000000420">
    <property type="component" value="Chromosome"/>
</dbReference>
<keyword evidence="1" id="KW-0472">Membrane</keyword>
<dbReference type="EMBL" id="CP000050">
    <property type="protein sequence ID" value="AAY47234.1"/>
    <property type="molecule type" value="Genomic_DNA"/>
</dbReference>